<protein>
    <recommendedName>
        <fullName evidence="5">Excalibur calcium-binding domain-containing protein</fullName>
    </recommendedName>
</protein>
<gene>
    <name evidence="3" type="ORF">SAMN04487993_102029</name>
</gene>
<sequence length="241" mass="24737">MQRKIMTRTFLCGAALCALAACTTPIPDSGTGVGFDDYASYEARQSRDAALAGGGAATPVTTTPAPGPSTPGMIGNAQEDAAIRAALDGNSGVAPVNASPSNAAPDVAGNGSGISAENDFSAVSAERSIQDDAAMIAQNRAQYQIIRPTDLPPRPDSSAPNIVEYALRTTNPVGTALYRRGPFASAEKAIRACAAYSSPDRAQEDFLASGGPERDRKSLDPDGDGFACAWDPAPFRAVRGS</sequence>
<proteinExistence type="predicted"/>
<evidence type="ECO:0000256" key="2">
    <source>
        <dbReference type="SAM" id="SignalP"/>
    </source>
</evidence>
<organism evidence="3 4">
    <name type="scientific">Salipiger marinus</name>
    <dbReference type="NCBI Taxonomy" id="555512"/>
    <lineage>
        <taxon>Bacteria</taxon>
        <taxon>Pseudomonadati</taxon>
        <taxon>Pseudomonadota</taxon>
        <taxon>Alphaproteobacteria</taxon>
        <taxon>Rhodobacterales</taxon>
        <taxon>Roseobacteraceae</taxon>
        <taxon>Salipiger</taxon>
    </lineage>
</organism>
<feature type="signal peptide" evidence="2">
    <location>
        <begin position="1"/>
        <end position="20"/>
    </location>
</feature>
<keyword evidence="2" id="KW-0732">Signal</keyword>
<evidence type="ECO:0000256" key="1">
    <source>
        <dbReference type="SAM" id="MobiDB-lite"/>
    </source>
</evidence>
<reference evidence="3 4" key="1">
    <citation type="submission" date="2016-10" db="EMBL/GenBank/DDBJ databases">
        <authorList>
            <person name="de Groot N.N."/>
        </authorList>
    </citation>
    <scope>NUCLEOTIDE SEQUENCE [LARGE SCALE GENOMIC DNA]</scope>
    <source>
        <strain evidence="3 4">DSM 26424</strain>
    </source>
</reference>
<dbReference type="Proteomes" id="UP000199093">
    <property type="component" value="Unassembled WGS sequence"/>
</dbReference>
<evidence type="ECO:0008006" key="5">
    <source>
        <dbReference type="Google" id="ProtNLM"/>
    </source>
</evidence>
<dbReference type="PROSITE" id="PS51257">
    <property type="entry name" value="PROKAR_LIPOPROTEIN"/>
    <property type="match status" value="1"/>
</dbReference>
<name>A0A1G8RIY5_9RHOB</name>
<dbReference type="AlphaFoldDB" id="A0A1G8RIY5"/>
<feature type="chain" id="PRO_5011643979" description="Excalibur calcium-binding domain-containing protein" evidence="2">
    <location>
        <begin position="21"/>
        <end position="241"/>
    </location>
</feature>
<evidence type="ECO:0000313" key="3">
    <source>
        <dbReference type="EMBL" id="SDJ16340.1"/>
    </source>
</evidence>
<dbReference type="STRING" id="555512.SAMN04487993_102029"/>
<accession>A0A1G8RIY5</accession>
<evidence type="ECO:0000313" key="4">
    <source>
        <dbReference type="Proteomes" id="UP000199093"/>
    </source>
</evidence>
<feature type="region of interest" description="Disordered" evidence="1">
    <location>
        <begin position="198"/>
        <end position="225"/>
    </location>
</feature>
<keyword evidence="4" id="KW-1185">Reference proteome</keyword>
<feature type="region of interest" description="Disordered" evidence="1">
    <location>
        <begin position="50"/>
        <end position="75"/>
    </location>
</feature>
<dbReference type="EMBL" id="FNEJ01000020">
    <property type="protein sequence ID" value="SDJ16340.1"/>
    <property type="molecule type" value="Genomic_DNA"/>
</dbReference>